<keyword evidence="1" id="KW-0472">Membrane</keyword>
<feature type="transmembrane region" description="Helical" evidence="1">
    <location>
        <begin position="242"/>
        <end position="261"/>
    </location>
</feature>
<dbReference type="Proteomes" id="UP001164536">
    <property type="component" value="Chromosome"/>
</dbReference>
<accession>A0ABY7KT24</accession>
<evidence type="ECO:0000313" key="3">
    <source>
        <dbReference type="Proteomes" id="UP001164536"/>
    </source>
</evidence>
<reference evidence="2" key="1">
    <citation type="submission" date="2022-12" db="EMBL/GenBank/DDBJ databases">
        <title>2953647.</title>
        <authorList>
            <person name="Hergert J."/>
            <person name="Casey R."/>
            <person name="Wagner J."/>
            <person name="Young E.L."/>
            <person name="Oakeson K.F."/>
        </authorList>
    </citation>
    <scope>NUCLEOTIDE SEQUENCE</scope>
    <source>
        <strain evidence="2">2953647</strain>
    </source>
</reference>
<organism evidence="2 3">
    <name type="scientific">Citrobacter freundii</name>
    <dbReference type="NCBI Taxonomy" id="546"/>
    <lineage>
        <taxon>Bacteria</taxon>
        <taxon>Pseudomonadati</taxon>
        <taxon>Pseudomonadota</taxon>
        <taxon>Gammaproteobacteria</taxon>
        <taxon>Enterobacterales</taxon>
        <taxon>Enterobacteriaceae</taxon>
        <taxon>Citrobacter</taxon>
        <taxon>Citrobacter freundii complex</taxon>
    </lineage>
</organism>
<dbReference type="RefSeq" id="WP_071684250.1">
    <property type="nucleotide sequence ID" value="NZ_CAJNLX020000001.1"/>
</dbReference>
<name>A0ABY7KT24_CITFR</name>
<keyword evidence="1" id="KW-1133">Transmembrane helix</keyword>
<gene>
    <name evidence="2" type="ORF">O4000_14260</name>
</gene>
<protein>
    <submittedName>
        <fullName evidence="2">Uncharacterized protein</fullName>
    </submittedName>
</protein>
<feature type="transmembrane region" description="Helical" evidence="1">
    <location>
        <begin position="135"/>
        <end position="154"/>
    </location>
</feature>
<sequence length="264" mass="30415">MAANVEFDFPNYFEVDEEKLRRIHSILKNRLPEEHKDSINFIIKRSDNFIYQTESINDIIKEPNDSTSKIDSVKIYHESEDLNVGISLSNKNGASINVLGENRDDVFLLSSELKEYISKEVANIKGMKWLQAKNILFIMVIIFFGYVTYILSTIKTVDADTFKLALESTNLNDKLNYLIKKGNKELQIVKILTPMFLLLLALVTSQLISFDKIINFIYPVNIFLFGKEKTLIEKKKRNRSNIFWVICVGGALSLAIAFFSTKYM</sequence>
<keyword evidence="1" id="KW-0812">Transmembrane</keyword>
<proteinExistence type="predicted"/>
<keyword evidence="3" id="KW-1185">Reference proteome</keyword>
<dbReference type="EMBL" id="CP114564">
    <property type="protein sequence ID" value="WAZ55480.1"/>
    <property type="molecule type" value="Genomic_DNA"/>
</dbReference>
<feature type="transmembrane region" description="Helical" evidence="1">
    <location>
        <begin position="188"/>
        <end position="208"/>
    </location>
</feature>
<evidence type="ECO:0000313" key="2">
    <source>
        <dbReference type="EMBL" id="WAZ55480.1"/>
    </source>
</evidence>
<evidence type="ECO:0000256" key="1">
    <source>
        <dbReference type="SAM" id="Phobius"/>
    </source>
</evidence>